<dbReference type="SUPFAM" id="SSF56935">
    <property type="entry name" value="Porins"/>
    <property type="match status" value="1"/>
</dbReference>
<dbReference type="Proteomes" id="UP000186736">
    <property type="component" value="Unassembled WGS sequence"/>
</dbReference>
<dbReference type="EMBL" id="MKZO01000021">
    <property type="protein sequence ID" value="OLS62563.1"/>
    <property type="molecule type" value="Genomic_DNA"/>
</dbReference>
<feature type="chain" id="PRO_5012028378" description="Lipoprotein" evidence="1">
    <location>
        <begin position="23"/>
        <end position="242"/>
    </location>
</feature>
<evidence type="ECO:0000313" key="3">
    <source>
        <dbReference type="Proteomes" id="UP000186736"/>
    </source>
</evidence>
<evidence type="ECO:0008006" key="4">
    <source>
        <dbReference type="Google" id="ProtNLM"/>
    </source>
</evidence>
<organism evidence="2 3">
    <name type="scientific">Pseudomonas putida</name>
    <name type="common">Arthrobacter siderocapsulatus</name>
    <dbReference type="NCBI Taxonomy" id="303"/>
    <lineage>
        <taxon>Bacteria</taxon>
        <taxon>Pseudomonadati</taxon>
        <taxon>Pseudomonadota</taxon>
        <taxon>Gammaproteobacteria</taxon>
        <taxon>Pseudomonadales</taxon>
        <taxon>Pseudomonadaceae</taxon>
        <taxon>Pseudomonas</taxon>
    </lineage>
</organism>
<comment type="caution">
    <text evidence="2">The sequence shown here is derived from an EMBL/GenBank/DDBJ whole genome shotgun (WGS) entry which is preliminary data.</text>
</comment>
<dbReference type="NCBIfam" id="TIGR02001">
    <property type="entry name" value="gcw_chp"/>
    <property type="match status" value="1"/>
</dbReference>
<dbReference type="Pfam" id="PF09694">
    <property type="entry name" value="Gcw_chp"/>
    <property type="match status" value="1"/>
</dbReference>
<evidence type="ECO:0000256" key="1">
    <source>
        <dbReference type="SAM" id="SignalP"/>
    </source>
</evidence>
<dbReference type="OrthoDB" id="9793561at2"/>
<feature type="signal peptide" evidence="1">
    <location>
        <begin position="1"/>
        <end position="22"/>
    </location>
</feature>
<gene>
    <name evidence="2" type="ORF">PSEMO_25130</name>
</gene>
<reference evidence="2 3" key="1">
    <citation type="submission" date="2016-10" db="EMBL/GenBank/DDBJ databases">
        <title>Genome Sequence of Pseudomonas putida GM4FR.</title>
        <authorList>
            <person name="Poehlein A."/>
            <person name="Wemheuer F."/>
            <person name="Hollensteiner J."/>
            <person name="Wemheuer B."/>
        </authorList>
    </citation>
    <scope>NUCLEOTIDE SEQUENCE [LARGE SCALE GENOMIC DNA]</scope>
    <source>
        <strain evidence="2 3">GM4FR</strain>
    </source>
</reference>
<proteinExistence type="predicted"/>
<name>A0A1Q9R588_PSEPU</name>
<keyword evidence="1" id="KW-0732">Signal</keyword>
<evidence type="ECO:0000313" key="2">
    <source>
        <dbReference type="EMBL" id="OLS62563.1"/>
    </source>
</evidence>
<protein>
    <recommendedName>
        <fullName evidence="4">Lipoprotein</fullName>
    </recommendedName>
</protein>
<dbReference type="RefSeq" id="WP_075803440.1">
    <property type="nucleotide sequence ID" value="NZ_MKZO01000021.1"/>
</dbReference>
<dbReference type="AlphaFoldDB" id="A0A1Q9R588"/>
<dbReference type="InterPro" id="IPR010239">
    <property type="entry name" value="CHP02001"/>
</dbReference>
<accession>A0A1Q9R588</accession>
<sequence>MKATTRRLGALLALGLTLPVQAIELNDDFTLDVLVAAMSDYRTGGVSQTLNRPALQLDLSLRHSSGLLLGVFTSNVDFDSDTRREYDYYAGIEHSFNEDIAASLIYYEYDYPKDSAFNYGEWIGVLSAWNATFGMKYTKEVKPYGDDRSVLWAGYRFELPWETSLDLRYGYSDAKDPVYVSHDGSTRSTYHDWEVGLNRTLLDIDWRLAYVDTDLSRAECQSTQGVDDICSATVMLSASKLF</sequence>